<reference evidence="3 4" key="1">
    <citation type="journal article" date="2013" name="Chin. Sci. Bull.">
        <title>Genome survey uncovers the secrets of sex and lifestyle in caterpillar fungus.</title>
        <authorList>
            <person name="Hu X."/>
            <person name="Zhang Y."/>
            <person name="Xiao G."/>
            <person name="Zheng P."/>
            <person name="Xia Y."/>
            <person name="Zhang X."/>
            <person name="St Leger R.J."/>
            <person name="Liu X."/>
            <person name="Wang C."/>
        </authorList>
    </citation>
    <scope>NUCLEOTIDE SEQUENCE [LARGE SCALE GENOMIC DNA]</scope>
    <source>
        <strain evidence="4">Co18 / CGMCC 3.14243</strain>
        <tissue evidence="3">Fruit-body</tissue>
    </source>
</reference>
<evidence type="ECO:0000256" key="1">
    <source>
        <dbReference type="SAM" id="MobiDB-lite"/>
    </source>
</evidence>
<name>T5AN57_OPHSC</name>
<sequence length="222" mass="24430">MAASSDASNFMSDAQTYAAAQKRPPGFPSSSSARPRGPPSEMLGPGDDGGDGFADDQVPRSSRVPDAASTVPRVEDRIGLLVQEHFEAFLESFVEDPLSSGAPTSSAVTTDRYYVAQVKGMRNFQLSTLYVDYRHLASWENGSLADGVMRQYYRFLPFLTAALHGMIAKYEPQYFREHRQPTASTNQATSVASSGSQSESSHRKNEHQQTDKLFSIAFYNRP</sequence>
<accession>T5AN57</accession>
<proteinExistence type="predicted"/>
<feature type="domain" description="MCM N-terminal" evidence="2">
    <location>
        <begin position="83"/>
        <end position="220"/>
    </location>
</feature>
<feature type="region of interest" description="Disordered" evidence="1">
    <location>
        <begin position="1"/>
        <end position="70"/>
    </location>
</feature>
<dbReference type="EMBL" id="KE652189">
    <property type="protein sequence ID" value="EQL03861.1"/>
    <property type="molecule type" value="Genomic_DNA"/>
</dbReference>
<gene>
    <name evidence="3" type="ORF">OCS_00410</name>
</gene>
<dbReference type="Gene3D" id="3.30.1640.10">
    <property type="entry name" value="mini-chromosome maintenance (MCM) complex, chain A, domain 1"/>
    <property type="match status" value="1"/>
</dbReference>
<organism evidence="3 4">
    <name type="scientific">Ophiocordyceps sinensis (strain Co18 / CGMCC 3.14243)</name>
    <name type="common">Yarsagumba caterpillar fungus</name>
    <name type="synonym">Hirsutella sinensis</name>
    <dbReference type="NCBI Taxonomy" id="911162"/>
    <lineage>
        <taxon>Eukaryota</taxon>
        <taxon>Fungi</taxon>
        <taxon>Dikarya</taxon>
        <taxon>Ascomycota</taxon>
        <taxon>Pezizomycotina</taxon>
        <taxon>Sordariomycetes</taxon>
        <taxon>Hypocreomycetidae</taxon>
        <taxon>Hypocreales</taxon>
        <taxon>Ophiocordycipitaceae</taxon>
        <taxon>Ophiocordyceps</taxon>
    </lineage>
</organism>
<dbReference type="Proteomes" id="UP000019374">
    <property type="component" value="Unassembled WGS sequence"/>
</dbReference>
<protein>
    <submittedName>
        <fullName evidence="3">DNA replication licensing factor mcm6</fullName>
    </submittedName>
</protein>
<feature type="region of interest" description="Disordered" evidence="1">
    <location>
        <begin position="179"/>
        <end position="209"/>
    </location>
</feature>
<evidence type="ECO:0000259" key="2">
    <source>
        <dbReference type="Pfam" id="PF14551"/>
    </source>
</evidence>
<dbReference type="AlphaFoldDB" id="T5AN57"/>
<feature type="compositionally biased region" description="Low complexity" evidence="1">
    <location>
        <begin position="190"/>
        <end position="199"/>
    </location>
</feature>
<dbReference type="InterPro" id="IPR027925">
    <property type="entry name" value="MCM_N"/>
</dbReference>
<feature type="compositionally biased region" description="Basic and acidic residues" evidence="1">
    <location>
        <begin position="200"/>
        <end position="209"/>
    </location>
</feature>
<dbReference type="FunFam" id="3.30.1640.10:FF:000009">
    <property type="entry name" value="DNA helicase"/>
    <property type="match status" value="1"/>
</dbReference>
<dbReference type="InterPro" id="IPR012340">
    <property type="entry name" value="NA-bd_OB-fold"/>
</dbReference>
<dbReference type="HOGENOM" id="CLU_1245721_0_0_1"/>
<feature type="compositionally biased region" description="Polar residues" evidence="1">
    <location>
        <begin position="1"/>
        <end position="15"/>
    </location>
</feature>
<dbReference type="Pfam" id="PF14551">
    <property type="entry name" value="MCM_N"/>
    <property type="match status" value="1"/>
</dbReference>
<evidence type="ECO:0000313" key="4">
    <source>
        <dbReference type="Proteomes" id="UP000019374"/>
    </source>
</evidence>
<dbReference type="SUPFAM" id="SSF50249">
    <property type="entry name" value="Nucleic acid-binding proteins"/>
    <property type="match status" value="1"/>
</dbReference>
<evidence type="ECO:0000313" key="3">
    <source>
        <dbReference type="EMBL" id="EQL03861.1"/>
    </source>
</evidence>
<dbReference type="eggNOG" id="KOG0480">
    <property type="taxonomic scope" value="Eukaryota"/>
</dbReference>